<dbReference type="EMBL" id="JBICCN010000429">
    <property type="protein sequence ID" value="KAL3069421.1"/>
    <property type="molecule type" value="Genomic_DNA"/>
</dbReference>
<evidence type="ECO:0000313" key="5">
    <source>
        <dbReference type="Proteomes" id="UP001620645"/>
    </source>
</evidence>
<evidence type="ECO:0000256" key="1">
    <source>
        <dbReference type="ARBA" id="ARBA00023157"/>
    </source>
</evidence>
<dbReference type="Pfam" id="PF00089">
    <property type="entry name" value="Trypsin"/>
    <property type="match status" value="1"/>
</dbReference>
<dbReference type="Proteomes" id="UP001620645">
    <property type="component" value="Unassembled WGS sequence"/>
</dbReference>
<dbReference type="PROSITE" id="PS50240">
    <property type="entry name" value="TRYPSIN_DOM"/>
    <property type="match status" value="1"/>
</dbReference>
<proteinExistence type="inferred from homology"/>
<evidence type="ECO:0000256" key="2">
    <source>
        <dbReference type="ARBA" id="ARBA00024195"/>
    </source>
</evidence>
<dbReference type="InterPro" id="IPR001314">
    <property type="entry name" value="Peptidase_S1A"/>
</dbReference>
<dbReference type="InterPro" id="IPR043504">
    <property type="entry name" value="Peptidase_S1_PA_chymotrypsin"/>
</dbReference>
<evidence type="ECO:0000313" key="4">
    <source>
        <dbReference type="EMBL" id="KAL3069421.1"/>
    </source>
</evidence>
<reference evidence="4 5" key="1">
    <citation type="submission" date="2024-10" db="EMBL/GenBank/DDBJ databases">
        <authorList>
            <person name="Kim D."/>
        </authorList>
    </citation>
    <scope>NUCLEOTIDE SEQUENCE [LARGE SCALE GENOMIC DNA]</scope>
    <source>
        <strain evidence="4">Taebaek</strain>
    </source>
</reference>
<keyword evidence="1" id="KW-1015">Disulfide bond</keyword>
<dbReference type="AlphaFoldDB" id="A0ABD2HSK9"/>
<sequence length="454" mass="51052">MEVTENGPKTIKFKLLCGNCSSFWLCYKSALNATNLSWKLAKRFRFDKMLSSNPMINDGDGDQFCGENDRKIQFLIKNESITIGGHQLFSRSKPDGELAFELHLDQILGKVFAFNLVEQKPMKISTEFFNNSNFGSFLTDYAGLWLLPADIAPKLGQKSTKLTFVVPDDCIFMPNRTILPPLKCHTFNFESVIRQLGRLKRRINPLIHEGNKTDIKHLPWTVYFEGIKPFNATASIRESCTASLISSQFVLLAAHCLIGVNKIILGFNSTSNKIDDKKYDGFLARFPRSNSNVFIHPKYMTNEYFGESYYDLALIKIPDEQVEFTSKLPPICLHCGSIERFKNGTSFVAGWGKKEDEFCGQPEKGTYPDDLLGREAQLIPCLEEKLQFINICVDGGTVQQGDSGGALLANNGTHFVQIGVTSTGKCIFVYSNYNMYSRLDGCWIEEIAGIKCAK</sequence>
<dbReference type="InterPro" id="IPR009003">
    <property type="entry name" value="Peptidase_S1_PA"/>
</dbReference>
<dbReference type="InterPro" id="IPR051487">
    <property type="entry name" value="Ser/Thr_Proteases_Immune/Dev"/>
</dbReference>
<dbReference type="InterPro" id="IPR033116">
    <property type="entry name" value="TRYPSIN_SER"/>
</dbReference>
<comment type="caution">
    <text evidence="4">The sequence shown here is derived from an EMBL/GenBank/DDBJ whole genome shotgun (WGS) entry which is preliminary data.</text>
</comment>
<dbReference type="PANTHER" id="PTHR24256">
    <property type="entry name" value="TRYPTASE-RELATED"/>
    <property type="match status" value="1"/>
</dbReference>
<dbReference type="InterPro" id="IPR001254">
    <property type="entry name" value="Trypsin_dom"/>
</dbReference>
<protein>
    <recommendedName>
        <fullName evidence="3">Peptidase S1 domain-containing protein</fullName>
    </recommendedName>
</protein>
<dbReference type="PRINTS" id="PR00722">
    <property type="entry name" value="CHYMOTRYPSIN"/>
</dbReference>
<accession>A0ABD2HSK9</accession>
<feature type="domain" description="Peptidase S1" evidence="3">
    <location>
        <begin position="207"/>
        <end position="454"/>
    </location>
</feature>
<dbReference type="SMART" id="SM00020">
    <property type="entry name" value="Tryp_SPc"/>
    <property type="match status" value="1"/>
</dbReference>
<name>A0ABD2HSK9_HETSC</name>
<gene>
    <name evidence="4" type="ORF">niasHS_018146</name>
</gene>
<keyword evidence="5" id="KW-1185">Reference proteome</keyword>
<evidence type="ECO:0000259" key="3">
    <source>
        <dbReference type="PROSITE" id="PS50240"/>
    </source>
</evidence>
<comment type="similarity">
    <text evidence="2">Belongs to the peptidase S1 family. CLIP subfamily.</text>
</comment>
<dbReference type="PROSITE" id="PS00135">
    <property type="entry name" value="TRYPSIN_SER"/>
    <property type="match status" value="1"/>
</dbReference>
<dbReference type="SUPFAM" id="SSF50494">
    <property type="entry name" value="Trypsin-like serine proteases"/>
    <property type="match status" value="1"/>
</dbReference>
<dbReference type="Gene3D" id="2.40.10.10">
    <property type="entry name" value="Trypsin-like serine proteases"/>
    <property type="match status" value="1"/>
</dbReference>
<organism evidence="4 5">
    <name type="scientific">Heterodera schachtii</name>
    <name type="common">Sugarbeet cyst nematode worm</name>
    <name type="synonym">Tylenchus schachtii</name>
    <dbReference type="NCBI Taxonomy" id="97005"/>
    <lineage>
        <taxon>Eukaryota</taxon>
        <taxon>Metazoa</taxon>
        <taxon>Ecdysozoa</taxon>
        <taxon>Nematoda</taxon>
        <taxon>Chromadorea</taxon>
        <taxon>Rhabditida</taxon>
        <taxon>Tylenchina</taxon>
        <taxon>Tylenchomorpha</taxon>
        <taxon>Tylenchoidea</taxon>
        <taxon>Heteroderidae</taxon>
        <taxon>Heteroderinae</taxon>
        <taxon>Heterodera</taxon>
    </lineage>
</organism>